<protein>
    <submittedName>
        <fullName evidence="2">Helicase/SNF2 domain-containing protein</fullName>
    </submittedName>
</protein>
<proteinExistence type="predicted"/>
<keyword evidence="2" id="KW-0378">Hydrolase</keyword>
<keyword evidence="2" id="KW-0347">Helicase</keyword>
<dbReference type="EMBL" id="LGGD01000076">
    <property type="protein sequence ID" value="KUK62200.1"/>
    <property type="molecule type" value="Genomic_DNA"/>
</dbReference>
<organism evidence="2 4">
    <name type="scientific">Methanoculleus marisnigri</name>
    <dbReference type="NCBI Taxonomy" id="2198"/>
    <lineage>
        <taxon>Archaea</taxon>
        <taxon>Methanobacteriati</taxon>
        <taxon>Methanobacteriota</taxon>
        <taxon>Stenosarchaea group</taxon>
        <taxon>Methanomicrobia</taxon>
        <taxon>Methanomicrobiales</taxon>
        <taxon>Methanomicrobiaceae</taxon>
        <taxon>Methanoculleus</taxon>
    </lineage>
</organism>
<comment type="caution">
    <text evidence="2">The sequence shown here is derived from an EMBL/GenBank/DDBJ whole genome shotgun (WGS) entry which is preliminary data.</text>
</comment>
<gene>
    <name evidence="1" type="ORF">XD82_0770</name>
    <name evidence="2" type="ORF">XE10_1084</name>
</gene>
<keyword evidence="2" id="KW-0547">Nucleotide-binding</keyword>
<reference evidence="3 4" key="2">
    <citation type="journal article" date="2015" name="MBio">
        <title>Genome-Resolved Metagenomic Analysis Reveals Roles for Candidate Phyla and Other Microbial Community Members in Biogeochemical Transformations in Oil Reservoirs.</title>
        <authorList>
            <person name="Hu P."/>
            <person name="Tom L."/>
            <person name="Singh A."/>
            <person name="Thomas B.C."/>
            <person name="Baker B.J."/>
            <person name="Piceno Y.M."/>
            <person name="Andersen G.L."/>
            <person name="Banfield J.F."/>
        </authorList>
    </citation>
    <scope>NUCLEOTIDE SEQUENCE [LARGE SCALE GENOMIC DNA]</scope>
</reference>
<dbReference type="GO" id="GO:0004386">
    <property type="term" value="F:helicase activity"/>
    <property type="evidence" value="ECO:0007669"/>
    <property type="project" value="UniProtKB-KW"/>
</dbReference>
<dbReference type="CDD" id="cd10311">
    <property type="entry name" value="PLDc_N_DEXD_c"/>
    <property type="match status" value="1"/>
</dbReference>
<dbReference type="Proteomes" id="UP000054598">
    <property type="component" value="Unassembled WGS sequence"/>
</dbReference>
<name>A0A101ITW6_9EURY</name>
<evidence type="ECO:0000313" key="4">
    <source>
        <dbReference type="Proteomes" id="UP000054598"/>
    </source>
</evidence>
<evidence type="ECO:0000313" key="1">
    <source>
        <dbReference type="EMBL" id="KUK62200.1"/>
    </source>
</evidence>
<dbReference type="AlphaFoldDB" id="A0A101ITW6"/>
<dbReference type="PATRIC" id="fig|2198.3.peg.954"/>
<evidence type="ECO:0000313" key="2">
    <source>
        <dbReference type="EMBL" id="KUL01287.1"/>
    </source>
</evidence>
<accession>A0A101ITW6</accession>
<sequence>MKIIDNINETLRDDLKATIKRDTKVAIAASYFSIYAFQELKDQLTEIADLRFIFTSPTFLTEKTKKERREFYIPQLQRERSLYGTEYEIKLRNELTQKAIARECAEWVRQKVVFKSNITDEHMGGFINVENDAGCFTYDGQGGPLRKRGEELPASSPVHVRPAGVIL</sequence>
<keyword evidence="2" id="KW-0067">ATP-binding</keyword>
<dbReference type="Proteomes" id="UP000054323">
    <property type="component" value="Unassembled WGS sequence"/>
</dbReference>
<reference evidence="2" key="1">
    <citation type="journal article" date="2015" name="MBio">
        <title>Genome-resolved metagenomic analysis reveals roles for candidate phyla and other microbial community members in biogeochemical transformations in oil reservoirs.</title>
        <authorList>
            <person name="Hu P."/>
            <person name="Tom L."/>
            <person name="Singh A."/>
            <person name="Thomas B.C."/>
            <person name="Baker B.J."/>
            <person name="Piceno Y.M."/>
            <person name="Andersen G.L."/>
            <person name="Banfield J.F."/>
        </authorList>
    </citation>
    <scope>NUCLEOTIDE SEQUENCE [LARGE SCALE GENOMIC DNA]</scope>
    <source>
        <strain evidence="1">62_101</strain>
        <strain evidence="2">63_41</strain>
    </source>
</reference>
<evidence type="ECO:0000313" key="3">
    <source>
        <dbReference type="Proteomes" id="UP000054323"/>
    </source>
</evidence>
<dbReference type="EMBL" id="LGHE01000112">
    <property type="protein sequence ID" value="KUL01287.1"/>
    <property type="molecule type" value="Genomic_DNA"/>
</dbReference>